<protein>
    <recommendedName>
        <fullName evidence="1">YprB ribonuclease H-like domain-containing protein</fullName>
    </recommendedName>
</protein>
<name>A0A9Q6ELZ5_NOSLI</name>
<dbReference type="Proteomes" id="UP000222310">
    <property type="component" value="Unassembled WGS sequence"/>
</dbReference>
<evidence type="ECO:0000259" key="1">
    <source>
        <dbReference type="Pfam" id="PF13482"/>
    </source>
</evidence>
<dbReference type="Pfam" id="PF13482">
    <property type="entry name" value="RNase_H_2"/>
    <property type="match status" value="1"/>
</dbReference>
<proteinExistence type="predicted"/>
<dbReference type="InterPro" id="IPR012337">
    <property type="entry name" value="RNaseH-like_sf"/>
</dbReference>
<sequence length="693" mass="78166">MLLSTFQHLKGIGSKTENELWRSGIVSWDDWELKQATQLSIFDINTDNSRKSFIQASRKAIEDENADFFADKLPSSEYYRIALTFPQKTMFLDIETTGLSRHYNNITLVGWSMDSKYKVYIQGEDDYSFRQALTQAKVLVTFNGSLFDIPFICKEFQDLKLPKTHIDLRFLAKRVGLEGGQKKIEKLLGVKRPSNLLDIEGDSAPLLWYKYCRGDSESLRLLISYNHADIEGMKSIFDDVISRLIKKHQIPLDISASIHYFAANPSPLQWNKGKSKSNPEGISIPAPKEKQCSSILLKDIADIKDLSKLKIVGIDLSGSENRASGWSVLEGDYVLTKRLNTDSELINATLDVKPTLVSIDSPLSLPIGRVSVEDSDPGRQLYGITRFCERILKKRGINVYPSLIRSMQNLTARGIRLAKYFRGQGIPVIESYPGAAQDIMNIPRKKASIELLKIGLSEFGVKGEYTEQPVSHDELDAITSAIVGVFFWNGKFEALGNVEEEYLIIPDVNSCQSTWKNRIVIGFSGSMAVGKTTAGNLLKSRGFHYARYSLVLEDILNEQGIKPTRETLQQIGTEVNQKLGQRWLCKKLLEKLPKNSDIVIDGLRFPEDYAFWQETFGSSFLHIHITSPLESRMDRYIARGGEAEEFVIANSQLTEQNISHLADLAHILIVNDKTAEEFSSAIIQAIESRERKN</sequence>
<evidence type="ECO:0000313" key="2">
    <source>
        <dbReference type="EMBL" id="PHK05013.1"/>
    </source>
</evidence>
<dbReference type="SUPFAM" id="SSF52540">
    <property type="entry name" value="P-loop containing nucleoside triphosphate hydrolases"/>
    <property type="match status" value="1"/>
</dbReference>
<dbReference type="Gene3D" id="3.40.50.300">
    <property type="entry name" value="P-loop containing nucleotide triphosphate hydrolases"/>
    <property type="match status" value="1"/>
</dbReference>
<accession>A0A9Q6ELZ5</accession>
<dbReference type="PANTHER" id="PTHR38462">
    <property type="entry name" value="EXONUCLEASE-LIKE PROTEIN"/>
    <property type="match status" value="1"/>
</dbReference>
<dbReference type="EMBL" id="LAHD01000019">
    <property type="protein sequence ID" value="PHK05013.1"/>
    <property type="molecule type" value="Genomic_DNA"/>
</dbReference>
<dbReference type="Pfam" id="PF13238">
    <property type="entry name" value="AAA_18"/>
    <property type="match status" value="1"/>
</dbReference>
<dbReference type="SUPFAM" id="SSF53098">
    <property type="entry name" value="Ribonuclease H-like"/>
    <property type="match status" value="1"/>
</dbReference>
<organism evidence="2 3">
    <name type="scientific">Nostoc linckia z8</name>
    <dbReference type="NCBI Taxonomy" id="1628746"/>
    <lineage>
        <taxon>Bacteria</taxon>
        <taxon>Bacillati</taxon>
        <taxon>Cyanobacteriota</taxon>
        <taxon>Cyanophyceae</taxon>
        <taxon>Nostocales</taxon>
        <taxon>Nostocaceae</taxon>
        <taxon>Nostoc</taxon>
    </lineage>
</organism>
<dbReference type="InterPro" id="IPR027417">
    <property type="entry name" value="P-loop_NTPase"/>
</dbReference>
<dbReference type="InterPro" id="IPR036397">
    <property type="entry name" value="RNaseH_sf"/>
</dbReference>
<dbReference type="GO" id="GO:0003676">
    <property type="term" value="F:nucleic acid binding"/>
    <property type="evidence" value="ECO:0007669"/>
    <property type="project" value="InterPro"/>
</dbReference>
<dbReference type="InterPro" id="IPR038720">
    <property type="entry name" value="YprB_RNase_H-like_dom"/>
</dbReference>
<dbReference type="AlphaFoldDB" id="A0A9Q6ELZ5"/>
<feature type="domain" description="YprB ribonuclease H-like" evidence="1">
    <location>
        <begin position="90"/>
        <end position="238"/>
    </location>
</feature>
<dbReference type="GeneID" id="57095903"/>
<evidence type="ECO:0000313" key="3">
    <source>
        <dbReference type="Proteomes" id="UP000222310"/>
    </source>
</evidence>
<comment type="caution">
    <text evidence="2">The sequence shown here is derived from an EMBL/GenBank/DDBJ whole genome shotgun (WGS) entry which is preliminary data.</text>
</comment>
<dbReference type="Gene3D" id="3.30.420.10">
    <property type="entry name" value="Ribonuclease H-like superfamily/Ribonuclease H"/>
    <property type="match status" value="1"/>
</dbReference>
<dbReference type="PANTHER" id="PTHR38462:SF1">
    <property type="entry name" value="YPRB RIBONUCLEASE H-LIKE DOMAIN-CONTAINING PROTEIN"/>
    <property type="match status" value="1"/>
</dbReference>
<dbReference type="RefSeq" id="WP_099067423.1">
    <property type="nucleotide sequence ID" value="NZ_LAHD01000019.1"/>
</dbReference>
<gene>
    <name evidence="2" type="ORF">VF08_09360</name>
</gene>
<reference evidence="2 3" key="1">
    <citation type="submission" date="2015-02" db="EMBL/GenBank/DDBJ databases">
        <title>Nostoc linckia genome annotation.</title>
        <authorList>
            <person name="Zhou Z."/>
        </authorList>
    </citation>
    <scope>NUCLEOTIDE SEQUENCE [LARGE SCALE GENOMIC DNA]</scope>
    <source>
        <strain evidence="3">z8</strain>
    </source>
</reference>